<feature type="compositionally biased region" description="Polar residues" evidence="1">
    <location>
        <begin position="333"/>
        <end position="344"/>
    </location>
</feature>
<evidence type="ECO:0000256" key="1">
    <source>
        <dbReference type="SAM" id="MobiDB-lite"/>
    </source>
</evidence>
<dbReference type="EMBL" id="CAJPDQ010000008">
    <property type="protein sequence ID" value="CAF9913413.1"/>
    <property type="molecule type" value="Genomic_DNA"/>
</dbReference>
<feature type="region of interest" description="Disordered" evidence="1">
    <location>
        <begin position="596"/>
        <end position="635"/>
    </location>
</feature>
<feature type="region of interest" description="Disordered" evidence="1">
    <location>
        <begin position="235"/>
        <end position="265"/>
    </location>
</feature>
<keyword evidence="2" id="KW-1133">Transmembrane helix</keyword>
<keyword evidence="2" id="KW-0812">Transmembrane</keyword>
<dbReference type="Proteomes" id="UP000664169">
    <property type="component" value="Unassembled WGS sequence"/>
</dbReference>
<feature type="region of interest" description="Disordered" evidence="1">
    <location>
        <begin position="463"/>
        <end position="522"/>
    </location>
</feature>
<proteinExistence type="predicted"/>
<feature type="region of interest" description="Disordered" evidence="1">
    <location>
        <begin position="99"/>
        <end position="132"/>
    </location>
</feature>
<name>A0A8H3EX60_9LECA</name>
<dbReference type="PANTHER" id="PTHR42088:SF1">
    <property type="entry name" value="YALI0F10131P"/>
    <property type="match status" value="1"/>
</dbReference>
<gene>
    <name evidence="3" type="ORF">GOMPHAMPRED_007899</name>
</gene>
<evidence type="ECO:0000256" key="2">
    <source>
        <dbReference type="SAM" id="Phobius"/>
    </source>
</evidence>
<organism evidence="3 4">
    <name type="scientific">Gomphillus americanus</name>
    <dbReference type="NCBI Taxonomy" id="1940652"/>
    <lineage>
        <taxon>Eukaryota</taxon>
        <taxon>Fungi</taxon>
        <taxon>Dikarya</taxon>
        <taxon>Ascomycota</taxon>
        <taxon>Pezizomycotina</taxon>
        <taxon>Lecanoromycetes</taxon>
        <taxon>OSLEUM clade</taxon>
        <taxon>Ostropomycetidae</taxon>
        <taxon>Ostropales</taxon>
        <taxon>Graphidaceae</taxon>
        <taxon>Gomphilloideae</taxon>
        <taxon>Gomphillus</taxon>
    </lineage>
</organism>
<evidence type="ECO:0000313" key="3">
    <source>
        <dbReference type="EMBL" id="CAF9913413.1"/>
    </source>
</evidence>
<comment type="caution">
    <text evidence="3">The sequence shown here is derived from an EMBL/GenBank/DDBJ whole genome shotgun (WGS) entry which is preliminary data.</text>
</comment>
<keyword evidence="4" id="KW-1185">Reference proteome</keyword>
<keyword evidence="2" id="KW-0472">Membrane</keyword>
<feature type="transmembrane region" description="Helical" evidence="2">
    <location>
        <begin position="63"/>
        <end position="83"/>
    </location>
</feature>
<dbReference type="OrthoDB" id="5417135at2759"/>
<accession>A0A8H3EX60</accession>
<sequence length="672" mass="74270">MASHANLRSRHKLYHSHVSPFISIQRETKGSPTLLEERTVVELVQRSTSTNESNSSGGISPTIPIVVGVCVPIVVIIFTFIWLHRRHVKRIQAEERQDPHKSLDFGMGGKSRSSAANRPMTENDFEKSLRRGRGLSMDIGSPYVLPPEMHNSRESLNSLTRNIAPDMHDPYRPVTALYNPGPDSARNSSVHDDSASIRTQSTMRGHRADGARSPLVANAQRMPFSSSPIALLPIGQQPVPESRSHTKSPLSSQDGGFPIDNIVSPPSAAHISEERTKSISPKLQDTPLQPEQLPIHTLSPHAQTSDVHQSNIPNDEYLNEYYDESHYIEQPISQHQHLASPQSESSDRFYTPTQEAHGYLSPPSEVDGLGFSDIPFDNRRISVLRPLPPDDPADTPQQRAQRIRSFYKEYFNENDARVYQQGPNDYYEDYNQEYLGDGATYDPHAGQFIVGQAPYAAPITRRAMTPPPRGPPRFNSSSRHNSGGFSPKAPYRARAFSTASAGAMRGREPRRHAPPPGPLRTLPTPHLLREDAFALSIDFAPPTKIRDQAAGRAASPKMEPRPFSPQVAIASPLASSFSELPSMPSPHHLRRSGTFTALDFAPPPRFRDADGGSDAGSIRSGRSGRSNRSTSSRMQVHNIRAGAYRVSRIPKELVGTQNEFAAILKPTWKVGS</sequence>
<feature type="compositionally biased region" description="Polar residues" evidence="1">
    <location>
        <begin position="474"/>
        <end position="484"/>
    </location>
</feature>
<feature type="compositionally biased region" description="Low complexity" evidence="1">
    <location>
        <begin position="615"/>
        <end position="633"/>
    </location>
</feature>
<protein>
    <submittedName>
        <fullName evidence="3">Uncharacterized protein</fullName>
    </submittedName>
</protein>
<evidence type="ECO:0000313" key="4">
    <source>
        <dbReference type="Proteomes" id="UP000664169"/>
    </source>
</evidence>
<dbReference type="AlphaFoldDB" id="A0A8H3EX60"/>
<reference evidence="3" key="1">
    <citation type="submission" date="2021-03" db="EMBL/GenBank/DDBJ databases">
        <authorList>
            <person name="Tagirdzhanova G."/>
        </authorList>
    </citation>
    <scope>NUCLEOTIDE SEQUENCE</scope>
</reference>
<dbReference type="PANTHER" id="PTHR42088">
    <property type="entry name" value="YALI0F10131P"/>
    <property type="match status" value="1"/>
</dbReference>
<feature type="region of interest" description="Disordered" evidence="1">
    <location>
        <begin position="333"/>
        <end position="365"/>
    </location>
</feature>